<dbReference type="EMBL" id="FNVR01000001">
    <property type="protein sequence ID" value="SEF41272.1"/>
    <property type="molecule type" value="Genomic_DNA"/>
</dbReference>
<feature type="transmembrane region" description="Helical" evidence="7">
    <location>
        <begin position="339"/>
        <end position="361"/>
    </location>
</feature>
<dbReference type="Pfam" id="PF02706">
    <property type="entry name" value="Wzz"/>
    <property type="match status" value="1"/>
</dbReference>
<evidence type="ECO:0000256" key="5">
    <source>
        <dbReference type="ARBA" id="ARBA00023136"/>
    </source>
</evidence>
<evidence type="ECO:0000259" key="9">
    <source>
        <dbReference type="Pfam" id="PF13807"/>
    </source>
</evidence>
<dbReference type="Proteomes" id="UP000236736">
    <property type="component" value="Unassembled WGS sequence"/>
</dbReference>
<sequence>MSINSTGNLSSETMNYLALIQSIFRKKRNLLTFGAIGLFLGILIAFTTPKEYQSSSYILLESEGGGSSLGQMGALAGLAGINMSQLQPDQMALTSEIFPDVIHSRDFLREISKEEFRFESKAGQVQTLGEYYHQERPSNIVKKTLNFIINLPAMVSGWFAKPDPLPSNLADAVDLQDDFLRLTSQELFAIGELKKRILIEQKGKLIRLNVSMPEPLIAAQVNSMVLERLIAYVTEYKVGRQRKNIEFIEERVMEMEQKFNEAQMKLASFRDSNQGLVSQRARTREEQLQFEFSIAYNVYNSLKQELEQAAIQLKKETPIFTVLEKAAIPIGPSKPNKPLILIFSIFLGLFMGVLFNLYKILTSQINFSNK</sequence>
<dbReference type="Pfam" id="PF13807">
    <property type="entry name" value="GNVR"/>
    <property type="match status" value="1"/>
</dbReference>
<comment type="subcellular location">
    <subcellularLocation>
        <location evidence="1">Cell membrane</location>
        <topology evidence="1">Multi-pass membrane protein</topology>
    </subcellularLocation>
</comment>
<dbReference type="AlphaFoldDB" id="A0A1H5RSG5"/>
<evidence type="ECO:0000259" key="8">
    <source>
        <dbReference type="Pfam" id="PF02706"/>
    </source>
</evidence>
<organism evidence="10 11">
    <name type="scientific">Algoriphagus boritolerans DSM 17298 = JCM 18970</name>
    <dbReference type="NCBI Taxonomy" id="1120964"/>
    <lineage>
        <taxon>Bacteria</taxon>
        <taxon>Pseudomonadati</taxon>
        <taxon>Bacteroidota</taxon>
        <taxon>Cytophagia</taxon>
        <taxon>Cytophagales</taxon>
        <taxon>Cyclobacteriaceae</taxon>
        <taxon>Algoriphagus</taxon>
    </lineage>
</organism>
<dbReference type="InterPro" id="IPR050445">
    <property type="entry name" value="Bact_polysacc_biosynth/exp"/>
</dbReference>
<feature type="domain" description="Tyrosine-protein kinase G-rich" evidence="9">
    <location>
        <begin position="288"/>
        <end position="359"/>
    </location>
</feature>
<accession>A0A1H5RSG5</accession>
<keyword evidence="5 7" id="KW-0472">Membrane</keyword>
<protein>
    <submittedName>
        <fullName evidence="10">Chain length determinant protein</fullName>
    </submittedName>
</protein>
<proteinExistence type="predicted"/>
<keyword evidence="4 7" id="KW-1133">Transmembrane helix</keyword>
<dbReference type="GO" id="GO:0005886">
    <property type="term" value="C:plasma membrane"/>
    <property type="evidence" value="ECO:0007669"/>
    <property type="project" value="UniProtKB-SubCell"/>
</dbReference>
<dbReference type="GO" id="GO:0004713">
    <property type="term" value="F:protein tyrosine kinase activity"/>
    <property type="evidence" value="ECO:0007669"/>
    <property type="project" value="TreeGrafter"/>
</dbReference>
<evidence type="ECO:0000256" key="7">
    <source>
        <dbReference type="SAM" id="Phobius"/>
    </source>
</evidence>
<keyword evidence="2" id="KW-1003">Cell membrane</keyword>
<evidence type="ECO:0000256" key="1">
    <source>
        <dbReference type="ARBA" id="ARBA00004651"/>
    </source>
</evidence>
<dbReference type="RefSeq" id="WP_103922830.1">
    <property type="nucleotide sequence ID" value="NZ_FNVR01000001.1"/>
</dbReference>
<evidence type="ECO:0000256" key="3">
    <source>
        <dbReference type="ARBA" id="ARBA00022692"/>
    </source>
</evidence>
<keyword evidence="11" id="KW-1185">Reference proteome</keyword>
<feature type="transmembrane region" description="Helical" evidence="7">
    <location>
        <begin position="30"/>
        <end position="48"/>
    </location>
</feature>
<feature type="domain" description="Polysaccharide chain length determinant N-terminal" evidence="8">
    <location>
        <begin position="17"/>
        <end position="114"/>
    </location>
</feature>
<feature type="coiled-coil region" evidence="6">
    <location>
        <begin position="238"/>
        <end position="272"/>
    </location>
</feature>
<name>A0A1H5RSG5_9BACT</name>
<keyword evidence="3 7" id="KW-0812">Transmembrane</keyword>
<reference evidence="11" key="1">
    <citation type="submission" date="2016-10" db="EMBL/GenBank/DDBJ databases">
        <authorList>
            <person name="Varghese N."/>
            <person name="Submissions S."/>
        </authorList>
    </citation>
    <scope>NUCLEOTIDE SEQUENCE [LARGE SCALE GENOMIC DNA]</scope>
    <source>
        <strain evidence="11">DSM 17298</strain>
    </source>
</reference>
<keyword evidence="6" id="KW-0175">Coiled coil</keyword>
<dbReference type="PANTHER" id="PTHR32309">
    <property type="entry name" value="TYROSINE-PROTEIN KINASE"/>
    <property type="match status" value="1"/>
</dbReference>
<dbReference type="InterPro" id="IPR003856">
    <property type="entry name" value="LPS_length_determ_N"/>
</dbReference>
<dbReference type="OrthoDB" id="1522571at2"/>
<gene>
    <name evidence="10" type="ORF">SAMN03080598_00088</name>
</gene>
<evidence type="ECO:0000313" key="11">
    <source>
        <dbReference type="Proteomes" id="UP000236736"/>
    </source>
</evidence>
<dbReference type="PANTHER" id="PTHR32309:SF13">
    <property type="entry name" value="FERRIC ENTEROBACTIN TRANSPORT PROTEIN FEPE"/>
    <property type="match status" value="1"/>
</dbReference>
<evidence type="ECO:0000256" key="4">
    <source>
        <dbReference type="ARBA" id="ARBA00022989"/>
    </source>
</evidence>
<evidence type="ECO:0000256" key="2">
    <source>
        <dbReference type="ARBA" id="ARBA00022475"/>
    </source>
</evidence>
<dbReference type="STRING" id="1120964.GCA_001313265_00074"/>
<dbReference type="InterPro" id="IPR032807">
    <property type="entry name" value="GNVR"/>
</dbReference>
<evidence type="ECO:0000313" key="10">
    <source>
        <dbReference type="EMBL" id="SEF41272.1"/>
    </source>
</evidence>
<evidence type="ECO:0000256" key="6">
    <source>
        <dbReference type="SAM" id="Coils"/>
    </source>
</evidence>